<keyword evidence="6" id="KW-0808">Transferase</keyword>
<evidence type="ECO:0000256" key="13">
    <source>
        <dbReference type="SAM" id="MobiDB-lite"/>
    </source>
</evidence>
<evidence type="ECO:0000256" key="6">
    <source>
        <dbReference type="ARBA" id="ARBA00022679"/>
    </source>
</evidence>
<dbReference type="PANTHER" id="PTHR21528:SF0">
    <property type="entry name" value="DEHYDRODOLICHYL DIPHOSPHATE SYNTHASE COMPLEX SUBUNIT NUS1"/>
    <property type="match status" value="1"/>
</dbReference>
<evidence type="ECO:0000313" key="15">
    <source>
        <dbReference type="EMBL" id="RAR12993.1"/>
    </source>
</evidence>
<comment type="subcellular location">
    <subcellularLocation>
        <location evidence="2">Endoplasmic reticulum membrane</location>
    </subcellularLocation>
</comment>
<comment type="pathway">
    <text evidence="3">Protein modification; protein glycosylation.</text>
</comment>
<evidence type="ECO:0000256" key="3">
    <source>
        <dbReference type="ARBA" id="ARBA00004922"/>
    </source>
</evidence>
<evidence type="ECO:0000256" key="11">
    <source>
        <dbReference type="ARBA" id="ARBA00023136"/>
    </source>
</evidence>
<feature type="compositionally biased region" description="Polar residues" evidence="13">
    <location>
        <begin position="217"/>
        <end position="237"/>
    </location>
</feature>
<evidence type="ECO:0000256" key="14">
    <source>
        <dbReference type="SAM" id="Phobius"/>
    </source>
</evidence>
<evidence type="ECO:0000256" key="7">
    <source>
        <dbReference type="ARBA" id="ARBA00022692"/>
    </source>
</evidence>
<comment type="similarity">
    <text evidence="4">Belongs to the UPP synthase family.</text>
</comment>
<keyword evidence="9" id="KW-0460">Magnesium</keyword>
<gene>
    <name evidence="15" type="ORF">DDE83_003658</name>
</gene>
<dbReference type="GO" id="GO:0045547">
    <property type="term" value="F:ditrans,polycis-polyprenyl diphosphate synthase [(2E,6E)-farnesyl diphosphate specific] activity"/>
    <property type="evidence" value="ECO:0007669"/>
    <property type="project" value="UniProtKB-EC"/>
</dbReference>
<evidence type="ECO:0000256" key="2">
    <source>
        <dbReference type="ARBA" id="ARBA00004586"/>
    </source>
</evidence>
<keyword evidence="10 14" id="KW-1133">Transmembrane helix</keyword>
<organism evidence="15 16">
    <name type="scientific">Stemphylium lycopersici</name>
    <name type="common">Tomato gray leaf spot disease fungus</name>
    <name type="synonym">Thyrospora lycopersici</name>
    <dbReference type="NCBI Taxonomy" id="183478"/>
    <lineage>
        <taxon>Eukaryota</taxon>
        <taxon>Fungi</taxon>
        <taxon>Dikarya</taxon>
        <taxon>Ascomycota</taxon>
        <taxon>Pezizomycotina</taxon>
        <taxon>Dothideomycetes</taxon>
        <taxon>Pleosporomycetidae</taxon>
        <taxon>Pleosporales</taxon>
        <taxon>Pleosporineae</taxon>
        <taxon>Pleosporaceae</taxon>
        <taxon>Stemphylium</taxon>
    </lineage>
</organism>
<feature type="compositionally biased region" description="Polar residues" evidence="13">
    <location>
        <begin position="1"/>
        <end position="10"/>
    </location>
</feature>
<evidence type="ECO:0000256" key="12">
    <source>
        <dbReference type="ARBA" id="ARBA00047353"/>
    </source>
</evidence>
<evidence type="ECO:0000313" key="16">
    <source>
        <dbReference type="Proteomes" id="UP000249619"/>
    </source>
</evidence>
<accession>A0A364N788</accession>
<dbReference type="SUPFAM" id="SSF64005">
    <property type="entry name" value="Undecaprenyl diphosphate synthase"/>
    <property type="match status" value="1"/>
</dbReference>
<comment type="catalytic activity">
    <reaction evidence="12">
        <text>n isopentenyl diphosphate + (2E,6E)-farnesyl diphosphate = a di-trans,poly-cis-polyprenyl diphosphate + n diphosphate</text>
        <dbReference type="Rhea" id="RHEA:53008"/>
        <dbReference type="Rhea" id="RHEA-COMP:19494"/>
        <dbReference type="ChEBI" id="CHEBI:33019"/>
        <dbReference type="ChEBI" id="CHEBI:128769"/>
        <dbReference type="ChEBI" id="CHEBI:136960"/>
        <dbReference type="ChEBI" id="CHEBI:175763"/>
        <dbReference type="EC" id="2.5.1.87"/>
    </reaction>
</comment>
<dbReference type="GO" id="GO:0005789">
    <property type="term" value="C:endoplasmic reticulum membrane"/>
    <property type="evidence" value="ECO:0007669"/>
    <property type="project" value="UniProtKB-SubCell"/>
</dbReference>
<evidence type="ECO:0000256" key="8">
    <source>
        <dbReference type="ARBA" id="ARBA00022824"/>
    </source>
</evidence>
<feature type="region of interest" description="Disordered" evidence="13">
    <location>
        <begin position="1"/>
        <end position="65"/>
    </location>
</feature>
<feature type="compositionally biased region" description="Basic residues" evidence="13">
    <location>
        <begin position="47"/>
        <end position="65"/>
    </location>
</feature>
<dbReference type="InterPro" id="IPR038887">
    <property type="entry name" value="Nus1/NgBR"/>
</dbReference>
<feature type="transmembrane region" description="Helical" evidence="14">
    <location>
        <begin position="74"/>
        <end position="94"/>
    </location>
</feature>
<dbReference type="GO" id="GO:1904423">
    <property type="term" value="C:dehydrodolichyl diphosphate synthase complex"/>
    <property type="evidence" value="ECO:0007669"/>
    <property type="project" value="InterPro"/>
</dbReference>
<dbReference type="Gene3D" id="3.40.1180.10">
    <property type="entry name" value="Decaprenyl diphosphate synthase-like"/>
    <property type="match status" value="1"/>
</dbReference>
<keyword evidence="7 14" id="KW-0812">Transmembrane</keyword>
<proteinExistence type="inferred from homology"/>
<evidence type="ECO:0000256" key="4">
    <source>
        <dbReference type="ARBA" id="ARBA00005432"/>
    </source>
</evidence>
<evidence type="ECO:0000256" key="1">
    <source>
        <dbReference type="ARBA" id="ARBA00001946"/>
    </source>
</evidence>
<dbReference type="AlphaFoldDB" id="A0A364N788"/>
<dbReference type="InterPro" id="IPR036424">
    <property type="entry name" value="UPP_synth-like_sf"/>
</dbReference>
<dbReference type="EC" id="2.5.1.87" evidence="5"/>
<evidence type="ECO:0000256" key="9">
    <source>
        <dbReference type="ARBA" id="ARBA00022842"/>
    </source>
</evidence>
<dbReference type="PANTHER" id="PTHR21528">
    <property type="entry name" value="DEHYDRODOLICHYL DIPHOSPHATE SYNTHASE COMPLEX SUBUNIT NUS1"/>
    <property type="match status" value="1"/>
</dbReference>
<reference evidence="16" key="1">
    <citation type="submission" date="2018-05" db="EMBL/GenBank/DDBJ databases">
        <title>Draft genome sequence of Stemphylium lycopersici strain CIDEFI 213.</title>
        <authorList>
            <person name="Medina R."/>
            <person name="Franco M.E.E."/>
            <person name="Lucentini C.G."/>
            <person name="Saparrat M.C.N."/>
            <person name="Balatti P.A."/>
        </authorList>
    </citation>
    <scope>NUCLEOTIDE SEQUENCE [LARGE SCALE GENOMIC DNA]</scope>
    <source>
        <strain evidence="16">CIDEFI 213</strain>
    </source>
</reference>
<comment type="caution">
    <text evidence="15">The sequence shown here is derived from an EMBL/GenBank/DDBJ whole genome shotgun (WGS) entry which is preliminary data.</text>
</comment>
<dbReference type="EMBL" id="QGDH01000042">
    <property type="protein sequence ID" value="RAR12993.1"/>
    <property type="molecule type" value="Genomic_DNA"/>
</dbReference>
<keyword evidence="16" id="KW-1185">Reference proteome</keyword>
<dbReference type="UniPathway" id="UPA00378"/>
<keyword evidence="11 14" id="KW-0472">Membrane</keyword>
<feature type="compositionally biased region" description="Polar residues" evidence="13">
    <location>
        <begin position="35"/>
        <end position="46"/>
    </location>
</feature>
<comment type="cofactor">
    <cofactor evidence="1">
        <name>Mg(2+)</name>
        <dbReference type="ChEBI" id="CHEBI:18420"/>
    </cofactor>
</comment>
<keyword evidence="8" id="KW-0256">Endoplasmic reticulum</keyword>
<evidence type="ECO:0000256" key="10">
    <source>
        <dbReference type="ARBA" id="ARBA00022989"/>
    </source>
</evidence>
<name>A0A364N788_STELY</name>
<feature type="region of interest" description="Disordered" evidence="13">
    <location>
        <begin position="212"/>
        <end position="239"/>
    </location>
</feature>
<sequence>MATTGLTPTQEAAFRRSKQLSAQQREELLKPFLPSSLSDSETQAQKKSNKALRDRRQRASQQHHRKPLVSPIKAFLHLAIYHVVALFFSIFFRFRRAYRLVRGKLVSLLKYHHRTPEFIAHDIKDLEKLPRHLSVIVEYQEDDGSQGTAGLEGLVNDVCEIAAWTASAGIPFLSVYERTGVLKNYLPQTHASIWNTLESYFGPRRKPTLSLRAPHLSSYSPPNTPPQSASEPNGQNPNEDRQHLTVLLLSEHDGRDTIVDLTRTLAEMAQKGDVRQEQINTDLIDAQLNDHVSSEPDLLILFSPTVQLKGYPPWQLRLTEMFHLPDNKGVNYQVFLRALYNFAKVEMRLGR</sequence>
<protein>
    <recommendedName>
        <fullName evidence="5">ditrans,polycis-polyprenyl diphosphate synthase [(2E,6E)-farnesyldiphosphate specific]</fullName>
        <ecNumber evidence="5">2.5.1.87</ecNumber>
    </recommendedName>
</protein>
<evidence type="ECO:0000256" key="5">
    <source>
        <dbReference type="ARBA" id="ARBA00012596"/>
    </source>
</evidence>
<dbReference type="STRING" id="183478.A0A364N788"/>
<dbReference type="Proteomes" id="UP000249619">
    <property type="component" value="Unassembled WGS sequence"/>
</dbReference>
<dbReference type="OrthoDB" id="19639at2759"/>